<gene>
    <name evidence="2" type="ORF">BON22_0378</name>
</gene>
<organism evidence="2 3">
    <name type="scientific">Cyberlindnera fabianii</name>
    <name type="common">Yeast</name>
    <name type="synonym">Hansenula fabianii</name>
    <dbReference type="NCBI Taxonomy" id="36022"/>
    <lineage>
        <taxon>Eukaryota</taxon>
        <taxon>Fungi</taxon>
        <taxon>Dikarya</taxon>
        <taxon>Ascomycota</taxon>
        <taxon>Saccharomycotina</taxon>
        <taxon>Saccharomycetes</taxon>
        <taxon>Phaffomycetales</taxon>
        <taxon>Phaffomycetaceae</taxon>
        <taxon>Cyberlindnera</taxon>
    </lineage>
</organism>
<feature type="compositionally biased region" description="Polar residues" evidence="1">
    <location>
        <begin position="668"/>
        <end position="684"/>
    </location>
</feature>
<reference evidence="3" key="1">
    <citation type="journal article" date="2017" name="Genome Announc.">
        <title>Genome sequences of Cyberlindnera fabianii 65, Pichia kudriavzevii 129, and Saccharomyces cerevisiae 131 isolated from fermented masau fruits in Zimbabwe.</title>
        <authorList>
            <person name="van Rijswijck I.M.H."/>
            <person name="Derks M.F.L."/>
            <person name="Abee T."/>
            <person name="de Ridder D."/>
            <person name="Smid E.J."/>
        </authorList>
    </citation>
    <scope>NUCLEOTIDE SEQUENCE [LARGE SCALE GENOMIC DNA]</scope>
    <source>
        <strain evidence="3">65</strain>
    </source>
</reference>
<name>A0A1V2LCE5_CYBFA</name>
<dbReference type="EMBL" id="MPUK01000001">
    <property type="protein sequence ID" value="ONH69543.1"/>
    <property type="molecule type" value="Genomic_DNA"/>
</dbReference>
<dbReference type="PANTHER" id="PTHR37287:SF1">
    <property type="entry name" value="INO EIGHTY SUBUNIT 1"/>
    <property type="match status" value="1"/>
</dbReference>
<feature type="compositionally biased region" description="Acidic residues" evidence="1">
    <location>
        <begin position="74"/>
        <end position="85"/>
    </location>
</feature>
<feature type="compositionally biased region" description="Basic and acidic residues" evidence="1">
    <location>
        <begin position="685"/>
        <end position="694"/>
    </location>
</feature>
<proteinExistence type="predicted"/>
<sequence length="885" mass="100890">MQPASFNLFSENNSEAPAHRDQLLKEIKELERQWNEQQTLADQEAAEESDGEDEMIFDLLMKKAKSDAVRKEQENDDSTTEEEMIDANGQPLVEFDEEKFSTKPLKDWSLRKEYLKKFYPYLTITDVTSKLSLETDAKRKISTLIKTISFEINHGDVFIFDVGVKLYSKNNGYHIWRLDIVKKSNNRFNTILLSMVEYFKESKNINEFLFSVNSLYELVIERQKTITELNEDYNNGKEDESDDKVKAASIFNNEFRPPMTLYDPIHDTTLSNPPDAVELVEPVTEPVEQKPSPDATPETKPLESSTEESIPNAHATPTPASSGSEEDKNHSSGLKHVLAPTPRSTPSKRAKKSRAGGNNKGVTVLSSARSRHLKKEDGQPFWRRDIQYEFLKALFDNDVKAFTDPFPESPDNVNMDDRQHDPNGKLSFAELYIKSISHSSKCSKVLKERLLNDMKMSIPTCMICLLVNVGRMNTTINFVPDMKSQLRTYHPIPSLQVNYDHSTTGNDKSNDKQLQDTPRLKSILKACCDDTHESHKLEVIQAQGKLPTTTVVNMIFVLCNSEEAVMKEFFSDTDYYFFDIFINSSYDPKSRSNLFLWLLYNYLETHLAPGEIAMNPFGEEKPELKQALVEYDVDTPLEREFGEKLYEQRVRYLEEEGPDKPPMLKTDGTMTWKLSSMDSRPSSIQKDEVSRRNSMETLRTSSAVSAHHQMGTEIIDEEGGDHSAIDTSALATTAETSNGTEGAETTATSTSTKTSAPDDHTPVPTPAPVLRQDIDVPNVRKVLKGLKQKSNRLRNKMGLVKYENFLIHREGVNDDDASNRLRLKNYKGDFAEYHTKFHKMFQTVKKDFLDRTMNAKEPLLKATSKVHYTEQDDEPLKLKDFDIGI</sequence>
<evidence type="ECO:0000256" key="1">
    <source>
        <dbReference type="SAM" id="MobiDB-lite"/>
    </source>
</evidence>
<feature type="compositionally biased region" description="Polar residues" evidence="1">
    <location>
        <begin position="1"/>
        <end position="15"/>
    </location>
</feature>
<feature type="region of interest" description="Disordered" evidence="1">
    <location>
        <begin position="732"/>
        <end position="770"/>
    </location>
</feature>
<keyword evidence="3" id="KW-1185">Reference proteome</keyword>
<feature type="compositionally biased region" description="Low complexity" evidence="1">
    <location>
        <begin position="732"/>
        <end position="755"/>
    </location>
</feature>
<dbReference type="Proteomes" id="UP000189513">
    <property type="component" value="Unassembled WGS sequence"/>
</dbReference>
<dbReference type="PANTHER" id="PTHR37287">
    <property type="entry name" value="INO EIGHTY SUBUNIT 1"/>
    <property type="match status" value="1"/>
</dbReference>
<protein>
    <submittedName>
        <fullName evidence="2">Ino eighty subunit 1</fullName>
    </submittedName>
</protein>
<dbReference type="AlphaFoldDB" id="A0A1V2LCE5"/>
<evidence type="ECO:0000313" key="2">
    <source>
        <dbReference type="EMBL" id="ONH69543.1"/>
    </source>
</evidence>
<dbReference type="GO" id="GO:0031011">
    <property type="term" value="C:Ino80 complex"/>
    <property type="evidence" value="ECO:0007669"/>
    <property type="project" value="InterPro"/>
</dbReference>
<feature type="region of interest" description="Disordered" evidence="1">
    <location>
        <begin position="656"/>
        <end position="694"/>
    </location>
</feature>
<dbReference type="VEuPathDB" id="FungiDB:BON22_0378"/>
<feature type="region of interest" description="Disordered" evidence="1">
    <location>
        <begin position="1"/>
        <end position="21"/>
    </location>
</feature>
<dbReference type="STRING" id="36022.A0A1V2LCE5"/>
<accession>A0A1V2LCE5</accession>
<feature type="region of interest" description="Disordered" evidence="1">
    <location>
        <begin position="282"/>
        <end position="371"/>
    </location>
</feature>
<feature type="region of interest" description="Disordered" evidence="1">
    <location>
        <begin position="67"/>
        <end position="88"/>
    </location>
</feature>
<evidence type="ECO:0000313" key="3">
    <source>
        <dbReference type="Proteomes" id="UP000189513"/>
    </source>
</evidence>
<dbReference type="InterPro" id="IPR038014">
    <property type="entry name" value="Ies1"/>
</dbReference>
<comment type="caution">
    <text evidence="2">The sequence shown here is derived from an EMBL/GenBank/DDBJ whole genome shotgun (WGS) entry which is preliminary data.</text>
</comment>